<dbReference type="InterPro" id="IPR029034">
    <property type="entry name" value="Cystine-knot_cytokine"/>
</dbReference>
<sequence>MPLRLHLPLIRLLSIVFLVVQNFDTSRTSVICPEECYRESRVKAYLKAQGEFLQGECPCVKPAGSDSCLSYDSRLQATTIEEALYEFPDFVNYATGNKPLVEKEPTPPLLGSSGRGRIGAAKASASRKTEGYGCYSIECQSCKAMVINSFVENAGVNITTPKPRINSSYCEQKRSYELGLAKTSNAVIVNTTEPSPIVSKIVDLLEPKKRKKREESKSDASDVKLLGVATKIGCDYKRGEEIASGWSGLCNLCWQWRKLPEDYFPTFLNEVACDDSDKGCLAAIISRLISFYLEVCTKGLGFVTVFSSFQEEKKNNGKEEAEEVGFEK</sequence>
<dbReference type="OrthoDB" id="5977230at2759"/>
<name>A0A0N4VIP4_ENTVE</name>
<dbReference type="PANTHER" id="PTHR33995:SF12">
    <property type="entry name" value="CPW-WPC DOMAIN-CONTAINING PROTEIN"/>
    <property type="match status" value="1"/>
</dbReference>
<dbReference type="Proteomes" id="UP000274131">
    <property type="component" value="Unassembled WGS sequence"/>
</dbReference>
<keyword evidence="3" id="KW-1185">Reference proteome</keyword>
<evidence type="ECO:0000313" key="4">
    <source>
        <dbReference type="WBParaSite" id="EVEC_0001069701-mRNA-1"/>
    </source>
</evidence>
<evidence type="ECO:0000313" key="3">
    <source>
        <dbReference type="Proteomes" id="UP000274131"/>
    </source>
</evidence>
<proteinExistence type="predicted"/>
<feature type="chain" id="PRO_5043122978" evidence="1">
    <location>
        <begin position="29"/>
        <end position="328"/>
    </location>
</feature>
<accession>A0A0N4VIP4</accession>
<organism evidence="4">
    <name type="scientific">Enterobius vermicularis</name>
    <name type="common">Human pinworm</name>
    <dbReference type="NCBI Taxonomy" id="51028"/>
    <lineage>
        <taxon>Eukaryota</taxon>
        <taxon>Metazoa</taxon>
        <taxon>Ecdysozoa</taxon>
        <taxon>Nematoda</taxon>
        <taxon>Chromadorea</taxon>
        <taxon>Rhabditida</taxon>
        <taxon>Spirurina</taxon>
        <taxon>Oxyuridomorpha</taxon>
        <taxon>Oxyuroidea</taxon>
        <taxon>Oxyuridae</taxon>
        <taxon>Enterobius</taxon>
    </lineage>
</organism>
<dbReference type="AlphaFoldDB" id="A0A0N4VIP4"/>
<dbReference type="STRING" id="51028.A0A0N4VIP4"/>
<evidence type="ECO:0000313" key="2">
    <source>
        <dbReference type="EMBL" id="VDD95290.1"/>
    </source>
</evidence>
<dbReference type="SUPFAM" id="SSF57501">
    <property type="entry name" value="Cystine-knot cytokines"/>
    <property type="match status" value="1"/>
</dbReference>
<reference evidence="2 3" key="2">
    <citation type="submission" date="2018-10" db="EMBL/GenBank/DDBJ databases">
        <authorList>
            <consortium name="Pathogen Informatics"/>
        </authorList>
    </citation>
    <scope>NUCLEOTIDE SEQUENCE [LARGE SCALE GENOMIC DNA]</scope>
</reference>
<keyword evidence="1" id="KW-0732">Signal</keyword>
<protein>
    <submittedName>
        <fullName evidence="2 4">Uncharacterized protein</fullName>
    </submittedName>
</protein>
<feature type="signal peptide" evidence="1">
    <location>
        <begin position="1"/>
        <end position="28"/>
    </location>
</feature>
<dbReference type="PANTHER" id="PTHR33995">
    <property type="entry name" value="PROTEIN CBG18546"/>
    <property type="match status" value="1"/>
</dbReference>
<evidence type="ECO:0000256" key="1">
    <source>
        <dbReference type="SAM" id="SignalP"/>
    </source>
</evidence>
<dbReference type="WBParaSite" id="EVEC_0001069701-mRNA-1">
    <property type="protein sequence ID" value="EVEC_0001069701-mRNA-1"/>
    <property type="gene ID" value="EVEC_0001069701"/>
</dbReference>
<reference evidence="4" key="1">
    <citation type="submission" date="2017-02" db="UniProtKB">
        <authorList>
            <consortium name="WormBaseParasite"/>
        </authorList>
    </citation>
    <scope>IDENTIFICATION</scope>
</reference>
<gene>
    <name evidence="2" type="ORF">EVEC_LOCUS10041</name>
</gene>
<dbReference type="EMBL" id="UXUI01010486">
    <property type="protein sequence ID" value="VDD95290.1"/>
    <property type="molecule type" value="Genomic_DNA"/>
</dbReference>